<protein>
    <recommendedName>
        <fullName evidence="4">4-hydroxy-4-methyl-2-oxoglutarate aldolase</fullName>
    </recommendedName>
</protein>
<dbReference type="AlphaFoldDB" id="A0A0D0DLG0"/>
<dbReference type="STRING" id="930991.A0A0D0DLG0"/>
<keyword evidence="3" id="KW-1185">Reference proteome</keyword>
<comment type="cofactor">
    <cofactor evidence="1">
        <name>Mg(2+)</name>
        <dbReference type="ChEBI" id="CHEBI:18420"/>
    </cofactor>
</comment>
<evidence type="ECO:0000313" key="2">
    <source>
        <dbReference type="EMBL" id="KIK92138.1"/>
    </source>
</evidence>
<reference evidence="3" key="2">
    <citation type="submission" date="2015-01" db="EMBL/GenBank/DDBJ databases">
        <title>Evolutionary Origins and Diversification of the Mycorrhizal Mutualists.</title>
        <authorList>
            <consortium name="DOE Joint Genome Institute"/>
            <consortium name="Mycorrhizal Genomics Consortium"/>
            <person name="Kohler A."/>
            <person name="Kuo A."/>
            <person name="Nagy L.G."/>
            <person name="Floudas D."/>
            <person name="Copeland A."/>
            <person name="Barry K.W."/>
            <person name="Cichocki N."/>
            <person name="Veneault-Fourrey C."/>
            <person name="LaButti K."/>
            <person name="Lindquist E.A."/>
            <person name="Lipzen A."/>
            <person name="Lundell T."/>
            <person name="Morin E."/>
            <person name="Murat C."/>
            <person name="Riley R."/>
            <person name="Ohm R."/>
            <person name="Sun H."/>
            <person name="Tunlid A."/>
            <person name="Henrissat B."/>
            <person name="Grigoriev I.V."/>
            <person name="Hibbett D.S."/>
            <person name="Martin F."/>
        </authorList>
    </citation>
    <scope>NUCLEOTIDE SEQUENCE [LARGE SCALE GENOMIC DNA]</scope>
    <source>
        <strain evidence="3">Ve08.2h10</strain>
    </source>
</reference>
<dbReference type="GO" id="GO:0047443">
    <property type="term" value="F:4-hydroxy-4-methyl-2-oxoglutarate aldolase activity"/>
    <property type="evidence" value="ECO:0007669"/>
    <property type="project" value="TreeGrafter"/>
</dbReference>
<dbReference type="SUPFAM" id="SSF89562">
    <property type="entry name" value="RraA-like"/>
    <property type="match status" value="1"/>
</dbReference>
<gene>
    <name evidence="2" type="ORF">PAXRUDRAFT_34657</name>
</gene>
<dbReference type="Gene3D" id="3.50.30.40">
    <property type="entry name" value="Ribonuclease E inhibitor RraA/RraA-like"/>
    <property type="match status" value="1"/>
</dbReference>
<organism evidence="2 3">
    <name type="scientific">Paxillus rubicundulus Ve08.2h10</name>
    <dbReference type="NCBI Taxonomy" id="930991"/>
    <lineage>
        <taxon>Eukaryota</taxon>
        <taxon>Fungi</taxon>
        <taxon>Dikarya</taxon>
        <taxon>Basidiomycota</taxon>
        <taxon>Agaricomycotina</taxon>
        <taxon>Agaricomycetes</taxon>
        <taxon>Agaricomycetidae</taxon>
        <taxon>Boletales</taxon>
        <taxon>Paxilineae</taxon>
        <taxon>Paxillaceae</taxon>
        <taxon>Paxillus</taxon>
    </lineage>
</organism>
<evidence type="ECO:0008006" key="4">
    <source>
        <dbReference type="Google" id="ProtNLM"/>
    </source>
</evidence>
<dbReference type="InterPro" id="IPR036704">
    <property type="entry name" value="RraA/RraA-like_sf"/>
</dbReference>
<dbReference type="CDD" id="cd16841">
    <property type="entry name" value="RraA_family"/>
    <property type="match status" value="1"/>
</dbReference>
<accession>A0A0D0DLG0</accession>
<dbReference type="GO" id="GO:0046872">
    <property type="term" value="F:metal ion binding"/>
    <property type="evidence" value="ECO:0007669"/>
    <property type="project" value="UniProtKB-KW"/>
</dbReference>
<name>A0A0D0DLG0_9AGAM</name>
<keyword evidence="1" id="KW-0460">Magnesium</keyword>
<dbReference type="InterPro" id="IPR005493">
    <property type="entry name" value="RraA/RraA-like"/>
</dbReference>
<sequence>MTALEAVFRYLRTFREVVWGAMSTKTTPPLASFSTCEVSDALIKLGSPHGGHIPDVHMLSPSVSESQLKICAPAYTVQMVLANDQAAPKLSAHYVDTATPGSIIVINAPPRSVCSRRAKNAVWGGLMTAGAQAREAIGVVISGRCRDLAEHRAADFPVFARGHSTLGQSPFVRPSAVNVPLVIEPEGNATGSDAFPAVKVEPGDWIVADEDGVVCVPKDMMDKVVEIAITGRDNDARALEDIKAGKGIQASFKMHRGK</sequence>
<dbReference type="EMBL" id="KN825310">
    <property type="protein sequence ID" value="KIK92138.1"/>
    <property type="molecule type" value="Genomic_DNA"/>
</dbReference>
<dbReference type="GO" id="GO:0008948">
    <property type="term" value="F:oxaloacetate decarboxylase activity"/>
    <property type="evidence" value="ECO:0007669"/>
    <property type="project" value="TreeGrafter"/>
</dbReference>
<proteinExistence type="predicted"/>
<evidence type="ECO:0000313" key="3">
    <source>
        <dbReference type="Proteomes" id="UP000054538"/>
    </source>
</evidence>
<dbReference type="PANTHER" id="PTHR33254">
    <property type="entry name" value="4-HYDROXY-4-METHYL-2-OXOGLUTARATE ALDOLASE 3-RELATED"/>
    <property type="match status" value="1"/>
</dbReference>
<feature type="binding site" evidence="1">
    <location>
        <begin position="124"/>
        <end position="127"/>
    </location>
    <ligand>
        <name>substrate</name>
    </ligand>
</feature>
<dbReference type="InParanoid" id="A0A0D0DLG0"/>
<dbReference type="OrthoDB" id="1476984at2759"/>
<reference evidence="2 3" key="1">
    <citation type="submission" date="2014-04" db="EMBL/GenBank/DDBJ databases">
        <authorList>
            <consortium name="DOE Joint Genome Institute"/>
            <person name="Kuo A."/>
            <person name="Kohler A."/>
            <person name="Jargeat P."/>
            <person name="Nagy L.G."/>
            <person name="Floudas D."/>
            <person name="Copeland A."/>
            <person name="Barry K.W."/>
            <person name="Cichocki N."/>
            <person name="Veneault-Fourrey C."/>
            <person name="LaButti K."/>
            <person name="Lindquist E.A."/>
            <person name="Lipzen A."/>
            <person name="Lundell T."/>
            <person name="Morin E."/>
            <person name="Murat C."/>
            <person name="Sun H."/>
            <person name="Tunlid A."/>
            <person name="Henrissat B."/>
            <person name="Grigoriev I.V."/>
            <person name="Hibbett D.S."/>
            <person name="Martin F."/>
            <person name="Nordberg H.P."/>
            <person name="Cantor M.N."/>
            <person name="Hua S.X."/>
        </authorList>
    </citation>
    <scope>NUCLEOTIDE SEQUENCE [LARGE SCALE GENOMIC DNA]</scope>
    <source>
        <strain evidence="2 3">Ve08.2h10</strain>
    </source>
</reference>
<keyword evidence="1" id="KW-0479">Metal-binding</keyword>
<dbReference type="PANTHER" id="PTHR33254:SF4">
    <property type="entry name" value="4-HYDROXY-4-METHYL-2-OXOGLUTARATE ALDOLASE 3-RELATED"/>
    <property type="match status" value="1"/>
</dbReference>
<feature type="binding site" evidence="1">
    <location>
        <position position="146"/>
    </location>
    <ligand>
        <name>substrate</name>
    </ligand>
</feature>
<dbReference type="Pfam" id="PF03737">
    <property type="entry name" value="RraA-like"/>
    <property type="match status" value="1"/>
</dbReference>
<dbReference type="Proteomes" id="UP000054538">
    <property type="component" value="Unassembled WGS sequence"/>
</dbReference>
<evidence type="ECO:0000256" key="1">
    <source>
        <dbReference type="PIRSR" id="PIRSR605493-1"/>
    </source>
</evidence>
<feature type="binding site" evidence="1">
    <location>
        <position position="147"/>
    </location>
    <ligand>
        <name>Mg(2+)</name>
        <dbReference type="ChEBI" id="CHEBI:18420"/>
    </ligand>
</feature>
<dbReference type="HOGENOM" id="CLU_072626_0_1_1"/>